<sequence length="299" mass="33794">MKKVILIGYLFAIVTVSVYAQQYSTEFPKLKGPYLGQKPPGMKAELFAPGAISLPGSTEWSSCFSPDGNEFYFYRVTRVSDKPDIKIFGTKQVDGIWKVPEEAKFASGYPSSQPHVTRDNMRLYFGWHRPVPHGEPDYMGDIGIWMAVRTNKGWSEPRYAGQGMFVSSSNDGRIYTTDMSTRMINGKTYLAKVRIENERFVGFERLQIEPEFPEGPTHPCIAPDGSYILFDVAGGSHMFVSFKQEDGTWGRAIDLTDHGFDQQAGGATITPDGKYLFFHLNGDLWWVDIKIIEELRPKE</sequence>
<accession>A0A1F7RU78</accession>
<dbReference type="EMBL" id="MGDD01000194">
    <property type="protein sequence ID" value="OGL45119.1"/>
    <property type="molecule type" value="Genomic_DNA"/>
</dbReference>
<comment type="caution">
    <text evidence="1">The sequence shown here is derived from an EMBL/GenBank/DDBJ whole genome shotgun (WGS) entry which is preliminary data.</text>
</comment>
<dbReference type="AlphaFoldDB" id="A0A1F7RU78"/>
<gene>
    <name evidence="1" type="ORF">A2161_10650</name>
</gene>
<name>A0A1F7RU78_9BACT</name>
<dbReference type="SUPFAM" id="SSF69322">
    <property type="entry name" value="Tricorn protease domain 2"/>
    <property type="match status" value="1"/>
</dbReference>
<evidence type="ECO:0000313" key="1">
    <source>
        <dbReference type="EMBL" id="OGL45119.1"/>
    </source>
</evidence>
<protein>
    <submittedName>
        <fullName evidence="1">Uncharacterized protein</fullName>
    </submittedName>
</protein>
<organism evidence="1 2">
    <name type="scientific">Candidatus Schekmanbacteria bacterium RBG_13_48_7</name>
    <dbReference type="NCBI Taxonomy" id="1817878"/>
    <lineage>
        <taxon>Bacteria</taxon>
        <taxon>Candidatus Schekmaniibacteriota</taxon>
    </lineage>
</organism>
<proteinExistence type="predicted"/>
<evidence type="ECO:0000313" key="2">
    <source>
        <dbReference type="Proteomes" id="UP000179266"/>
    </source>
</evidence>
<dbReference type="Proteomes" id="UP000179266">
    <property type="component" value="Unassembled WGS sequence"/>
</dbReference>
<reference evidence="1 2" key="1">
    <citation type="journal article" date="2016" name="Nat. Commun.">
        <title>Thousands of microbial genomes shed light on interconnected biogeochemical processes in an aquifer system.</title>
        <authorList>
            <person name="Anantharaman K."/>
            <person name="Brown C.T."/>
            <person name="Hug L.A."/>
            <person name="Sharon I."/>
            <person name="Castelle C.J."/>
            <person name="Probst A.J."/>
            <person name="Thomas B.C."/>
            <person name="Singh A."/>
            <person name="Wilkins M.J."/>
            <person name="Karaoz U."/>
            <person name="Brodie E.L."/>
            <person name="Williams K.H."/>
            <person name="Hubbard S.S."/>
            <person name="Banfield J.F."/>
        </authorList>
    </citation>
    <scope>NUCLEOTIDE SEQUENCE [LARGE SCALE GENOMIC DNA]</scope>
</reference>